<sequence length="82" mass="9051">MSTSAAKGCHLCQINTFNHVKHIPPRHLWSAKTQISQAASAPGHSFSEFQRPVTQIPRAQDSRFPTSCMKAPTGRAMKSTEM</sequence>
<evidence type="ECO:0000256" key="1">
    <source>
        <dbReference type="SAM" id="MobiDB-lite"/>
    </source>
</evidence>
<dbReference type="Proteomes" id="UP001558613">
    <property type="component" value="Unassembled WGS sequence"/>
</dbReference>
<keyword evidence="3" id="KW-1185">Reference proteome</keyword>
<reference evidence="2 3" key="1">
    <citation type="submission" date="2023-09" db="EMBL/GenBank/DDBJ databases">
        <authorList>
            <person name="Wang M."/>
        </authorList>
    </citation>
    <scope>NUCLEOTIDE SEQUENCE [LARGE SCALE GENOMIC DNA]</scope>
    <source>
        <strain evidence="2">GT-2023</strain>
        <tissue evidence="2">Liver</tissue>
    </source>
</reference>
<proteinExistence type="predicted"/>
<dbReference type="EMBL" id="JAYMGO010000013">
    <property type="protein sequence ID" value="KAL1262924.1"/>
    <property type="molecule type" value="Genomic_DNA"/>
</dbReference>
<gene>
    <name evidence="2" type="ORF">QQF64_005663</name>
</gene>
<name>A0ABR3MCT4_9TELE</name>
<feature type="region of interest" description="Disordered" evidence="1">
    <location>
        <begin position="59"/>
        <end position="82"/>
    </location>
</feature>
<accession>A0ABR3MCT4</accession>
<evidence type="ECO:0000313" key="2">
    <source>
        <dbReference type="EMBL" id="KAL1262924.1"/>
    </source>
</evidence>
<organism evidence="2 3">
    <name type="scientific">Cirrhinus molitorella</name>
    <name type="common">mud carp</name>
    <dbReference type="NCBI Taxonomy" id="172907"/>
    <lineage>
        <taxon>Eukaryota</taxon>
        <taxon>Metazoa</taxon>
        <taxon>Chordata</taxon>
        <taxon>Craniata</taxon>
        <taxon>Vertebrata</taxon>
        <taxon>Euteleostomi</taxon>
        <taxon>Actinopterygii</taxon>
        <taxon>Neopterygii</taxon>
        <taxon>Teleostei</taxon>
        <taxon>Ostariophysi</taxon>
        <taxon>Cypriniformes</taxon>
        <taxon>Cyprinidae</taxon>
        <taxon>Labeoninae</taxon>
        <taxon>Labeonini</taxon>
        <taxon>Cirrhinus</taxon>
    </lineage>
</organism>
<comment type="caution">
    <text evidence="2">The sequence shown here is derived from an EMBL/GenBank/DDBJ whole genome shotgun (WGS) entry which is preliminary data.</text>
</comment>
<evidence type="ECO:0000313" key="3">
    <source>
        <dbReference type="Proteomes" id="UP001558613"/>
    </source>
</evidence>
<protein>
    <submittedName>
        <fullName evidence="2">Uncharacterized protein</fullName>
    </submittedName>
</protein>